<keyword evidence="3" id="KW-1185">Reference proteome</keyword>
<dbReference type="EMBL" id="BQNB010008549">
    <property type="protein sequence ID" value="GJS50912.1"/>
    <property type="molecule type" value="Genomic_DNA"/>
</dbReference>
<reference evidence="2" key="1">
    <citation type="journal article" date="2022" name="Int. J. Mol. Sci.">
        <title>Draft Genome of Tanacetum Coccineum: Genomic Comparison of Closely Related Tanacetum-Family Plants.</title>
        <authorList>
            <person name="Yamashiro T."/>
            <person name="Shiraishi A."/>
            <person name="Nakayama K."/>
            <person name="Satake H."/>
        </authorList>
    </citation>
    <scope>NUCLEOTIDE SEQUENCE</scope>
</reference>
<protein>
    <submittedName>
        <fullName evidence="2">Ribonuclease H-like domain-containing protein</fullName>
    </submittedName>
</protein>
<feature type="region of interest" description="Disordered" evidence="1">
    <location>
        <begin position="271"/>
        <end position="310"/>
    </location>
</feature>
<sequence>MVDRKKNCGSLKFNSKALVTTTMKIVIGPRNFDAENSDICYDGMTGVEQDDWSMSFDAEPYAFDQMTWILLEHQSGLCTILPTKLSKDAMISPKQTWKPNRNFLESVNRVNGSYTLKQFEAIQKGSQGYAIIDCGCSWKYDRRQRTSLSDFMSSKVVMGLGNDSKDEWKLSLKNDVLQLGSQEYYSLWGNHLFGSKATEMKPVPYGTERLGHVKLQKYQQLVKGSCICKKIEERTVREPSLNCSTWTYWIAFEEEKRKISIAKGKEQVDSTFTLSTANTPPQSTGNTPTDSDDDTPTDGVFSTNSFDAEEGGSKSLAKYCWGSNKKKASRQYFKATIKIAAKVSQALADESWVEVSKRTQLQFKLQQEYFATVARIEAIRLFLAFASFMASLSILDGKRAFLYGNITEKCNVKQPPGLKIAHPNKATECQGALMACIKPQSMDYTLDLHLFRKYVSAMAQKKNREISSHSRLQVLQGFAQGTQPKCCSHLNVLLQYLAQTKLKKLESKFVQHGQTSCSLGRESKPKKQKNAKEEYEESKEVDLETTQSTAKTSTNYSKTLNCEDEADLQAHKYPFQFQDQEFEHSGSLQSQPHHSQLQGTILKSLEIGQMMRGLLEKIEAEWDAEKKERGLAELKKTKPKTTLRKPTSHCSERNLMMRLPKKTPFKNCSNGFEKDGRMLKEKMQKDAKEQEGYNI</sequence>
<feature type="compositionally biased region" description="Basic and acidic residues" evidence="1">
    <location>
        <begin position="672"/>
        <end position="695"/>
    </location>
</feature>
<feature type="region of interest" description="Disordered" evidence="1">
    <location>
        <begin position="660"/>
        <end position="695"/>
    </location>
</feature>
<reference evidence="2" key="2">
    <citation type="submission" date="2022-01" db="EMBL/GenBank/DDBJ databases">
        <authorList>
            <person name="Yamashiro T."/>
            <person name="Shiraishi A."/>
            <person name="Satake H."/>
            <person name="Nakayama K."/>
        </authorList>
    </citation>
    <scope>NUCLEOTIDE SEQUENCE</scope>
</reference>
<feature type="compositionally biased region" description="Polar residues" evidence="1">
    <location>
        <begin position="271"/>
        <end position="282"/>
    </location>
</feature>
<gene>
    <name evidence="2" type="ORF">Tco_0624274</name>
</gene>
<name>A0ABQ4WDE8_9ASTR</name>
<accession>A0ABQ4WDE8</accession>
<proteinExistence type="predicted"/>
<dbReference type="Proteomes" id="UP001151760">
    <property type="component" value="Unassembled WGS sequence"/>
</dbReference>
<evidence type="ECO:0000313" key="2">
    <source>
        <dbReference type="EMBL" id="GJS50912.1"/>
    </source>
</evidence>
<evidence type="ECO:0000256" key="1">
    <source>
        <dbReference type="SAM" id="MobiDB-lite"/>
    </source>
</evidence>
<feature type="compositionally biased region" description="Basic and acidic residues" evidence="1">
    <location>
        <begin position="521"/>
        <end position="542"/>
    </location>
</feature>
<evidence type="ECO:0000313" key="3">
    <source>
        <dbReference type="Proteomes" id="UP001151760"/>
    </source>
</evidence>
<feature type="compositionally biased region" description="Polar residues" evidence="1">
    <location>
        <begin position="544"/>
        <end position="554"/>
    </location>
</feature>
<feature type="region of interest" description="Disordered" evidence="1">
    <location>
        <begin position="516"/>
        <end position="554"/>
    </location>
</feature>
<organism evidence="2 3">
    <name type="scientific">Tanacetum coccineum</name>
    <dbReference type="NCBI Taxonomy" id="301880"/>
    <lineage>
        <taxon>Eukaryota</taxon>
        <taxon>Viridiplantae</taxon>
        <taxon>Streptophyta</taxon>
        <taxon>Embryophyta</taxon>
        <taxon>Tracheophyta</taxon>
        <taxon>Spermatophyta</taxon>
        <taxon>Magnoliopsida</taxon>
        <taxon>eudicotyledons</taxon>
        <taxon>Gunneridae</taxon>
        <taxon>Pentapetalae</taxon>
        <taxon>asterids</taxon>
        <taxon>campanulids</taxon>
        <taxon>Asterales</taxon>
        <taxon>Asteraceae</taxon>
        <taxon>Asteroideae</taxon>
        <taxon>Anthemideae</taxon>
        <taxon>Anthemidinae</taxon>
        <taxon>Tanacetum</taxon>
    </lineage>
</organism>
<comment type="caution">
    <text evidence="2">The sequence shown here is derived from an EMBL/GenBank/DDBJ whole genome shotgun (WGS) entry which is preliminary data.</text>
</comment>